<dbReference type="EMBL" id="CAUOFW020002723">
    <property type="protein sequence ID" value="CAK9155542.1"/>
    <property type="molecule type" value="Genomic_DNA"/>
</dbReference>
<comment type="caution">
    <text evidence="1">The sequence shown here is derived from an EMBL/GenBank/DDBJ whole genome shotgun (WGS) entry which is preliminary data.</text>
</comment>
<evidence type="ECO:0000313" key="1">
    <source>
        <dbReference type="EMBL" id="CAK9155542.1"/>
    </source>
</evidence>
<dbReference type="AlphaFoldDB" id="A0ABC8SEE7"/>
<dbReference type="Proteomes" id="UP001642360">
    <property type="component" value="Unassembled WGS sequence"/>
</dbReference>
<gene>
    <name evidence="1" type="ORF">ILEXP_LOCUS23951</name>
</gene>
<evidence type="ECO:0000313" key="2">
    <source>
        <dbReference type="Proteomes" id="UP001642360"/>
    </source>
</evidence>
<protein>
    <submittedName>
        <fullName evidence="1">Uncharacterized protein</fullName>
    </submittedName>
</protein>
<keyword evidence="2" id="KW-1185">Reference proteome</keyword>
<accession>A0ABC8SEE7</accession>
<name>A0ABC8SEE7_9AQUA</name>
<proteinExistence type="predicted"/>
<reference evidence="1 2" key="1">
    <citation type="submission" date="2024-02" db="EMBL/GenBank/DDBJ databases">
        <authorList>
            <person name="Vignale AGUSTIN F."/>
            <person name="Sosa J E."/>
            <person name="Modenutti C."/>
        </authorList>
    </citation>
    <scope>NUCLEOTIDE SEQUENCE [LARGE SCALE GENOMIC DNA]</scope>
</reference>
<sequence length="118" mass="13178">MRNETIFQYLPPGPKEAIHRAQLNWENNPLSTPRNRVTSVLQDSNDVLREGISKLVPVVSAIYSEVAAVRGACLVVVTLQCFHTTIESDYQSLILLCTREDGPPWEIANFVEDIIAIA</sequence>
<organism evidence="1 2">
    <name type="scientific">Ilex paraguariensis</name>
    <name type="common">yerba mate</name>
    <dbReference type="NCBI Taxonomy" id="185542"/>
    <lineage>
        <taxon>Eukaryota</taxon>
        <taxon>Viridiplantae</taxon>
        <taxon>Streptophyta</taxon>
        <taxon>Embryophyta</taxon>
        <taxon>Tracheophyta</taxon>
        <taxon>Spermatophyta</taxon>
        <taxon>Magnoliopsida</taxon>
        <taxon>eudicotyledons</taxon>
        <taxon>Gunneridae</taxon>
        <taxon>Pentapetalae</taxon>
        <taxon>asterids</taxon>
        <taxon>campanulids</taxon>
        <taxon>Aquifoliales</taxon>
        <taxon>Aquifoliaceae</taxon>
        <taxon>Ilex</taxon>
    </lineage>
</organism>